<evidence type="ECO:0000259" key="4">
    <source>
        <dbReference type="Pfam" id="PF17853"/>
    </source>
</evidence>
<name>A0A173VF63_9FIRM</name>
<sequence length="379" mass="43863">MAIKLQSLYEAINNQFDVILHTNSFYDKEVTWIHTVEQGEFSHLLHGDELIFNSGLNFTSQDWLKEFLKSLKDAHASGLIISVKSRPAFSQEIIDYCNEIQLPLFSTSWDTPFIDIMRIFSEILLKNEHRETSLAAALKNAIYYPENEDSYLNPLESNGFFRDMNYTVLMISCHTYDSDSGNSYLEQLEKKIRYFMSKGIVYEEGKHLIVLFAGESVNDISQKLYDVCQNNSDVYVGIGTTVSQLTDIHRSYETAFTAYQLTKTALPKNFLEYDKLGVYKLLADIHNQSLTADFLNSTLGPILDYDAVHHTDYLHILEVYFDHDCSIIHTADALYCHKNTLSYKLNKIKELLDYDILTNENRTNIMLSFYILRLEKRSI</sequence>
<dbReference type="Pfam" id="PF17853">
    <property type="entry name" value="GGDEF_2"/>
    <property type="match status" value="1"/>
</dbReference>
<dbReference type="InterPro" id="IPR025736">
    <property type="entry name" value="PucR_C-HTH_dom"/>
</dbReference>
<proteinExistence type="inferred from homology"/>
<comment type="similarity">
    <text evidence="1">Belongs to the CdaR family.</text>
</comment>
<dbReference type="InterPro" id="IPR041522">
    <property type="entry name" value="CdaR_GGDEF"/>
</dbReference>
<dbReference type="Pfam" id="PF07905">
    <property type="entry name" value="PucR"/>
    <property type="match status" value="1"/>
</dbReference>
<dbReference type="InterPro" id="IPR012914">
    <property type="entry name" value="PucR_dom"/>
</dbReference>
<dbReference type="EMBL" id="CYXO01000026">
    <property type="protein sequence ID" value="CUN25356.1"/>
    <property type="molecule type" value="Genomic_DNA"/>
</dbReference>
<dbReference type="PANTHER" id="PTHR33744">
    <property type="entry name" value="CARBOHYDRATE DIACID REGULATOR"/>
    <property type="match status" value="1"/>
</dbReference>
<evidence type="ECO:0000256" key="1">
    <source>
        <dbReference type="ARBA" id="ARBA00006754"/>
    </source>
</evidence>
<dbReference type="Gene3D" id="1.10.10.2840">
    <property type="entry name" value="PucR C-terminal helix-turn-helix domain"/>
    <property type="match status" value="1"/>
</dbReference>
<dbReference type="InterPro" id="IPR051448">
    <property type="entry name" value="CdaR-like_regulators"/>
</dbReference>
<evidence type="ECO:0000259" key="2">
    <source>
        <dbReference type="Pfam" id="PF07905"/>
    </source>
</evidence>
<organism evidence="5 6">
    <name type="scientific">Dorea longicatena</name>
    <dbReference type="NCBI Taxonomy" id="88431"/>
    <lineage>
        <taxon>Bacteria</taxon>
        <taxon>Bacillati</taxon>
        <taxon>Bacillota</taxon>
        <taxon>Clostridia</taxon>
        <taxon>Lachnospirales</taxon>
        <taxon>Lachnospiraceae</taxon>
        <taxon>Dorea</taxon>
    </lineage>
</organism>
<accession>A0A173VF63</accession>
<feature type="domain" description="PucR C-terminal helix-turn-helix" evidence="3">
    <location>
        <begin position="313"/>
        <end position="369"/>
    </location>
</feature>
<dbReference type="OrthoDB" id="143422at2"/>
<dbReference type="RefSeq" id="WP_055215308.1">
    <property type="nucleotide sequence ID" value="NZ_CYXO01000026.1"/>
</dbReference>
<protein>
    <submittedName>
        <fullName evidence="5">Sugar diacid regulator</fullName>
    </submittedName>
</protein>
<evidence type="ECO:0000313" key="5">
    <source>
        <dbReference type="EMBL" id="CUN25356.1"/>
    </source>
</evidence>
<gene>
    <name evidence="5" type="primary">cdaR_4</name>
    <name evidence="5" type="ORF">ERS852573_02890</name>
</gene>
<dbReference type="InterPro" id="IPR042070">
    <property type="entry name" value="PucR_C-HTH_sf"/>
</dbReference>
<feature type="domain" description="CdaR GGDEF-like" evidence="4">
    <location>
        <begin position="163"/>
        <end position="260"/>
    </location>
</feature>
<dbReference type="Proteomes" id="UP000095597">
    <property type="component" value="Unassembled WGS sequence"/>
</dbReference>
<dbReference type="PANTHER" id="PTHR33744:SF1">
    <property type="entry name" value="DNA-BINDING TRANSCRIPTIONAL ACTIVATOR ADER"/>
    <property type="match status" value="1"/>
</dbReference>
<reference evidence="5 6" key="1">
    <citation type="submission" date="2015-09" db="EMBL/GenBank/DDBJ databases">
        <authorList>
            <consortium name="Pathogen Informatics"/>
        </authorList>
    </citation>
    <scope>NUCLEOTIDE SEQUENCE [LARGE SCALE GENOMIC DNA]</scope>
    <source>
        <strain evidence="5 6">2789STDY5834961</strain>
    </source>
</reference>
<evidence type="ECO:0000313" key="6">
    <source>
        <dbReference type="Proteomes" id="UP000095597"/>
    </source>
</evidence>
<dbReference type="AlphaFoldDB" id="A0A173VF63"/>
<feature type="domain" description="Purine catabolism PurC-like" evidence="2">
    <location>
        <begin position="24"/>
        <end position="120"/>
    </location>
</feature>
<evidence type="ECO:0000259" key="3">
    <source>
        <dbReference type="Pfam" id="PF13556"/>
    </source>
</evidence>
<dbReference type="Pfam" id="PF13556">
    <property type="entry name" value="HTH_30"/>
    <property type="match status" value="1"/>
</dbReference>